<protein>
    <submittedName>
        <fullName evidence="2">Uncharacterized protein</fullName>
    </submittedName>
</protein>
<accession>A0AAD3DF59</accession>
<feature type="compositionally biased region" description="Low complexity" evidence="1">
    <location>
        <begin position="89"/>
        <end position="117"/>
    </location>
</feature>
<dbReference type="EMBL" id="BMAR01000001">
    <property type="protein sequence ID" value="GFR40483.1"/>
    <property type="molecule type" value="Genomic_DNA"/>
</dbReference>
<keyword evidence="3" id="KW-1185">Reference proteome</keyword>
<dbReference type="Proteomes" id="UP001054857">
    <property type="component" value="Unassembled WGS sequence"/>
</dbReference>
<organism evidence="2 3">
    <name type="scientific">Astrephomene gubernaculifera</name>
    <dbReference type="NCBI Taxonomy" id="47775"/>
    <lineage>
        <taxon>Eukaryota</taxon>
        <taxon>Viridiplantae</taxon>
        <taxon>Chlorophyta</taxon>
        <taxon>core chlorophytes</taxon>
        <taxon>Chlorophyceae</taxon>
        <taxon>CS clade</taxon>
        <taxon>Chlamydomonadales</taxon>
        <taxon>Astrephomenaceae</taxon>
        <taxon>Astrephomene</taxon>
    </lineage>
</organism>
<evidence type="ECO:0000256" key="1">
    <source>
        <dbReference type="SAM" id="MobiDB-lite"/>
    </source>
</evidence>
<feature type="region of interest" description="Disordered" evidence="1">
    <location>
        <begin position="63"/>
        <end position="189"/>
    </location>
</feature>
<evidence type="ECO:0000313" key="2">
    <source>
        <dbReference type="EMBL" id="GFR40483.1"/>
    </source>
</evidence>
<reference evidence="2 3" key="1">
    <citation type="journal article" date="2021" name="Sci. Rep.">
        <title>Genome sequencing of the multicellular alga Astrephomene provides insights into convergent evolution of germ-soma differentiation.</title>
        <authorList>
            <person name="Yamashita S."/>
            <person name="Yamamoto K."/>
            <person name="Matsuzaki R."/>
            <person name="Suzuki S."/>
            <person name="Yamaguchi H."/>
            <person name="Hirooka S."/>
            <person name="Minakuchi Y."/>
            <person name="Miyagishima S."/>
            <person name="Kawachi M."/>
            <person name="Toyoda A."/>
            <person name="Nozaki H."/>
        </authorList>
    </citation>
    <scope>NUCLEOTIDE SEQUENCE [LARGE SCALE GENOMIC DNA]</scope>
    <source>
        <strain evidence="2 3">NIES-4017</strain>
    </source>
</reference>
<comment type="caution">
    <text evidence="2">The sequence shown here is derived from an EMBL/GenBank/DDBJ whole genome shotgun (WGS) entry which is preliminary data.</text>
</comment>
<sequence>MLVHPNPRRRFIHEYQRTYAQLGVTGSLATHLHKYLNEDVELPPPARNALQANPRARHLIQRTQQDPTNDSSASGALPCPAAANRPRGDAASSLLARPASTPAPAAAATAADAPTAANGNGDKRNSSRSSTSTDSEEGCHTDSAFDETDVSNSIYCSDPDWSDTPDLPADWGGEDNDLPSAGSSRGGGG</sequence>
<dbReference type="AlphaFoldDB" id="A0AAD3DF59"/>
<name>A0AAD3DF59_9CHLO</name>
<evidence type="ECO:0000313" key="3">
    <source>
        <dbReference type="Proteomes" id="UP001054857"/>
    </source>
</evidence>
<feature type="compositionally biased region" description="Polar residues" evidence="1">
    <location>
        <begin position="63"/>
        <end position="74"/>
    </location>
</feature>
<feature type="non-terminal residue" evidence="2">
    <location>
        <position position="1"/>
    </location>
</feature>
<gene>
    <name evidence="2" type="ORF">Agub_g1050</name>
</gene>
<proteinExistence type="predicted"/>